<keyword evidence="4" id="KW-1185">Reference proteome</keyword>
<dbReference type="Proteomes" id="UP000826656">
    <property type="component" value="Unassembled WGS sequence"/>
</dbReference>
<feature type="domain" description="DUF7746" evidence="2">
    <location>
        <begin position="202"/>
        <end position="266"/>
    </location>
</feature>
<dbReference type="Pfam" id="PF24496">
    <property type="entry name" value="DUF7588"/>
    <property type="match status" value="1"/>
</dbReference>
<name>A0ABQ7UZS2_SOLTU</name>
<evidence type="ECO:0000313" key="3">
    <source>
        <dbReference type="EMBL" id="KAH0757331.1"/>
    </source>
</evidence>
<feature type="domain" description="DUF7588" evidence="1">
    <location>
        <begin position="93"/>
        <end position="153"/>
    </location>
</feature>
<dbReference type="InterPro" id="IPR056010">
    <property type="entry name" value="DUF7588"/>
</dbReference>
<evidence type="ECO:0000259" key="2">
    <source>
        <dbReference type="Pfam" id="PF24925"/>
    </source>
</evidence>
<evidence type="ECO:0000259" key="1">
    <source>
        <dbReference type="Pfam" id="PF24496"/>
    </source>
</evidence>
<dbReference type="PANTHER" id="PTHR33054">
    <property type="entry name" value="CCHC-TYPE DOMAIN-CONTAINING PROTEIN"/>
    <property type="match status" value="1"/>
</dbReference>
<dbReference type="PANTHER" id="PTHR33054:SF9">
    <property type="entry name" value="CCHC-TYPE DOMAIN-CONTAINING PROTEIN"/>
    <property type="match status" value="1"/>
</dbReference>
<accession>A0ABQ7UZS2</accession>
<dbReference type="Pfam" id="PF24925">
    <property type="entry name" value="DUF7746"/>
    <property type="match status" value="1"/>
</dbReference>
<reference evidence="3 4" key="1">
    <citation type="journal article" date="2021" name="bioRxiv">
        <title>Chromosome-scale and haplotype-resolved genome assembly of a tetraploid potato cultivar.</title>
        <authorList>
            <person name="Sun H."/>
            <person name="Jiao W.-B."/>
            <person name="Krause K."/>
            <person name="Campoy J.A."/>
            <person name="Goel M."/>
            <person name="Folz-Donahue K."/>
            <person name="Kukat C."/>
            <person name="Huettel B."/>
            <person name="Schneeberger K."/>
        </authorList>
    </citation>
    <scope>NUCLEOTIDE SEQUENCE [LARGE SCALE GENOMIC DNA]</scope>
    <source>
        <strain evidence="3">SolTubOtavaFocal</strain>
        <tissue evidence="3">Leaves</tissue>
    </source>
</reference>
<proteinExistence type="predicted"/>
<sequence length="447" mass="50873">MDPLGSSGLIPLAGYRMLWQREVDHGIIAIALCDGCRLEKLPQQLWYFHTQQLWVFYQDLLGSPLASEMEPPEEKPAWLGMLKTGKVFEPNLDILHEQWTHPDNQTKRKWYIATYTLSQRESFRDSWMANMRRIDCEIEIIRWFEMTGKIGNQTKSLQVIINKWYAISNKVVESITPPLEGINIHVAGTVIKALLPKRKVIRQVYNKIHEMGVAITAYKMRGSTDREVATMIAAGFTEMLKHWWDYYCNDETKHLIINATAMETIERFISGLPPLFVDNVRTKIQDCNDGRIPYSQLTYGDLTGHKASECRSSTMKKKINLLGMDEETKGKLLAILDEPFSESSGTSDEYSDDEDIDLDYESDISQSGKNCTCTEVSNLKEEIKDIKCRLGKVEIDVLIDQVIKKATLQEVDSVQGSSQGNEDDSINNDHLVEPIVIVDTVVQIGTA</sequence>
<comment type="caution">
    <text evidence="3">The sequence shown here is derived from an EMBL/GenBank/DDBJ whole genome shotgun (WGS) entry which is preliminary data.</text>
</comment>
<organism evidence="3 4">
    <name type="scientific">Solanum tuberosum</name>
    <name type="common">Potato</name>
    <dbReference type="NCBI Taxonomy" id="4113"/>
    <lineage>
        <taxon>Eukaryota</taxon>
        <taxon>Viridiplantae</taxon>
        <taxon>Streptophyta</taxon>
        <taxon>Embryophyta</taxon>
        <taxon>Tracheophyta</taxon>
        <taxon>Spermatophyta</taxon>
        <taxon>Magnoliopsida</taxon>
        <taxon>eudicotyledons</taxon>
        <taxon>Gunneridae</taxon>
        <taxon>Pentapetalae</taxon>
        <taxon>asterids</taxon>
        <taxon>lamiids</taxon>
        <taxon>Solanales</taxon>
        <taxon>Solanaceae</taxon>
        <taxon>Solanoideae</taxon>
        <taxon>Solaneae</taxon>
        <taxon>Solanum</taxon>
    </lineage>
</organism>
<protein>
    <submittedName>
        <fullName evidence="3">Uncharacterized protein</fullName>
    </submittedName>
</protein>
<evidence type="ECO:0000313" key="4">
    <source>
        <dbReference type="Proteomes" id="UP000826656"/>
    </source>
</evidence>
<dbReference type="InterPro" id="IPR056648">
    <property type="entry name" value="DUF7746"/>
</dbReference>
<gene>
    <name evidence="3" type="ORF">KY290_020824</name>
</gene>
<dbReference type="EMBL" id="JAIVGD010000015">
    <property type="protein sequence ID" value="KAH0757331.1"/>
    <property type="molecule type" value="Genomic_DNA"/>
</dbReference>